<gene>
    <name evidence="4" type="ORF">A8C75_09895</name>
</gene>
<evidence type="ECO:0000259" key="3">
    <source>
        <dbReference type="PROSITE" id="PS50977"/>
    </source>
</evidence>
<evidence type="ECO:0000256" key="2">
    <source>
        <dbReference type="PROSITE-ProRule" id="PRU00335"/>
    </source>
</evidence>
<accession>A0A1A9EY62</accession>
<reference evidence="5" key="1">
    <citation type="submission" date="2016-05" db="EMBL/GenBank/DDBJ databases">
        <authorList>
            <person name="Baek K."/>
            <person name="Yang S.-J."/>
        </authorList>
    </citation>
    <scope>NUCLEOTIDE SEQUENCE [LARGE SCALE GENOMIC DNA]</scope>
    <source>
        <strain evidence="5">ST58-10</strain>
    </source>
</reference>
<evidence type="ECO:0000256" key="1">
    <source>
        <dbReference type="ARBA" id="ARBA00023125"/>
    </source>
</evidence>
<dbReference type="Gene3D" id="1.10.357.10">
    <property type="entry name" value="Tetracycline Repressor, domain 2"/>
    <property type="match status" value="1"/>
</dbReference>
<dbReference type="InterPro" id="IPR039536">
    <property type="entry name" value="TetR_C_Proteobacteria"/>
</dbReference>
<dbReference type="PROSITE" id="PS50977">
    <property type="entry name" value="HTH_TETR_2"/>
    <property type="match status" value="1"/>
</dbReference>
<sequence length="172" mass="19662">MDMLARMAQVSKRTVYNHFGSTEALIMHLISEMWRQATLPIGLSYDTHRPLSEQLCAVIEAEIAMIGATESIELNRVVFGHFFYQPDLLQREVQKFSAHETAAKRWIRAAHADKRLKDLDIEVASAQIHSLIKGSCFWPQLMQITPLLDAEQRHDLAERTAAIFLSHYAESQ</sequence>
<protein>
    <submittedName>
        <fullName evidence="4">TetR family transcriptional regulator</fullName>
    </submittedName>
</protein>
<keyword evidence="5" id="KW-1185">Reference proteome</keyword>
<feature type="domain" description="HTH tetR-type" evidence="3">
    <location>
        <begin position="1"/>
        <end position="37"/>
    </location>
</feature>
<dbReference type="EMBL" id="CP015839">
    <property type="protein sequence ID" value="ANG62762.1"/>
    <property type="molecule type" value="Genomic_DNA"/>
</dbReference>
<dbReference type="SUPFAM" id="SSF46689">
    <property type="entry name" value="Homeodomain-like"/>
    <property type="match status" value="1"/>
</dbReference>
<dbReference type="GO" id="GO:0003677">
    <property type="term" value="F:DNA binding"/>
    <property type="evidence" value="ECO:0007669"/>
    <property type="project" value="UniProtKB-UniRule"/>
</dbReference>
<organism evidence="4 5">
    <name type="scientific">Marinobacterium aestuarii</name>
    <dbReference type="NCBI Taxonomy" id="1821621"/>
    <lineage>
        <taxon>Bacteria</taxon>
        <taxon>Pseudomonadati</taxon>
        <taxon>Pseudomonadota</taxon>
        <taxon>Gammaproteobacteria</taxon>
        <taxon>Oceanospirillales</taxon>
        <taxon>Oceanospirillaceae</taxon>
        <taxon>Marinobacterium</taxon>
    </lineage>
</organism>
<dbReference type="InterPro" id="IPR009057">
    <property type="entry name" value="Homeodomain-like_sf"/>
</dbReference>
<proteinExistence type="predicted"/>
<dbReference type="Proteomes" id="UP000078070">
    <property type="component" value="Chromosome"/>
</dbReference>
<dbReference type="Gene3D" id="1.10.10.60">
    <property type="entry name" value="Homeodomain-like"/>
    <property type="match status" value="1"/>
</dbReference>
<dbReference type="AlphaFoldDB" id="A0A1A9EY62"/>
<dbReference type="InterPro" id="IPR001647">
    <property type="entry name" value="HTH_TetR"/>
</dbReference>
<evidence type="ECO:0000313" key="5">
    <source>
        <dbReference type="Proteomes" id="UP000078070"/>
    </source>
</evidence>
<dbReference type="OrthoDB" id="8535430at2"/>
<comment type="caution">
    <text evidence="2">Lacks conserved residue(s) required for the propagation of feature annotation.</text>
</comment>
<dbReference type="STRING" id="1821621.A8C75_09895"/>
<keyword evidence="1 2" id="KW-0238">DNA-binding</keyword>
<dbReference type="Pfam" id="PF14246">
    <property type="entry name" value="TetR_C_7"/>
    <property type="match status" value="1"/>
</dbReference>
<reference evidence="4 5" key="2">
    <citation type="journal article" date="2018" name="Int. J. Syst. Evol. Microbiol.">
        <title>Marinobacterium aestuarii sp. nov., a benzene-degrading marine bacterium isolated from estuary sediment.</title>
        <authorList>
            <person name="Bae S.S."/>
            <person name="Jung J."/>
            <person name="Chung D."/>
            <person name="Baek K."/>
        </authorList>
    </citation>
    <scope>NUCLEOTIDE SEQUENCE [LARGE SCALE GENOMIC DNA]</scope>
    <source>
        <strain evidence="4 5">ST58-10</strain>
    </source>
</reference>
<dbReference type="KEGG" id="mars:A8C75_09895"/>
<evidence type="ECO:0000313" key="4">
    <source>
        <dbReference type="EMBL" id="ANG62762.1"/>
    </source>
</evidence>
<name>A0A1A9EY62_9GAMM</name>